<dbReference type="EMBL" id="CAUOFW020002158">
    <property type="protein sequence ID" value="CAK9151612.1"/>
    <property type="molecule type" value="Genomic_DNA"/>
</dbReference>
<organism evidence="1 2">
    <name type="scientific">Ilex paraguariensis</name>
    <name type="common">yerba mate</name>
    <dbReference type="NCBI Taxonomy" id="185542"/>
    <lineage>
        <taxon>Eukaryota</taxon>
        <taxon>Viridiplantae</taxon>
        <taxon>Streptophyta</taxon>
        <taxon>Embryophyta</taxon>
        <taxon>Tracheophyta</taxon>
        <taxon>Spermatophyta</taxon>
        <taxon>Magnoliopsida</taxon>
        <taxon>eudicotyledons</taxon>
        <taxon>Gunneridae</taxon>
        <taxon>Pentapetalae</taxon>
        <taxon>asterids</taxon>
        <taxon>campanulids</taxon>
        <taxon>Aquifoliales</taxon>
        <taxon>Aquifoliaceae</taxon>
        <taxon>Ilex</taxon>
    </lineage>
</organism>
<reference evidence="1 2" key="1">
    <citation type="submission" date="2024-02" db="EMBL/GenBank/DDBJ databases">
        <authorList>
            <person name="Vignale AGUSTIN F."/>
            <person name="Sosa J E."/>
            <person name="Modenutti C."/>
        </authorList>
    </citation>
    <scope>NUCLEOTIDE SEQUENCE [LARGE SCALE GENOMIC DNA]</scope>
</reference>
<dbReference type="AlphaFoldDB" id="A0ABC8S385"/>
<dbReference type="Proteomes" id="UP001642360">
    <property type="component" value="Unassembled WGS sequence"/>
</dbReference>
<keyword evidence="2" id="KW-1185">Reference proteome</keyword>
<name>A0ABC8S385_9AQUA</name>
<comment type="caution">
    <text evidence="1">The sequence shown here is derived from an EMBL/GenBank/DDBJ whole genome shotgun (WGS) entry which is preliminary data.</text>
</comment>
<sequence>MAAEGEVIKMEEEPLSPGARLFHTPRLNYCIIAILGSKTMIGVKVFKIGLEQSLIKHPRFCNVLDFFRLPDHAS</sequence>
<dbReference type="InterPro" id="IPR045034">
    <property type="entry name" value="O-acyltransferase_WSD1-like"/>
</dbReference>
<gene>
    <name evidence="1" type="ORF">ILEXP_LOCUS19781</name>
</gene>
<dbReference type="PANTHER" id="PTHR31650:SF1">
    <property type="entry name" value="WAX ESTER SYNTHASE_DIACYLGLYCEROL ACYLTRANSFERASE 4-RELATED"/>
    <property type="match status" value="1"/>
</dbReference>
<dbReference type="PANTHER" id="PTHR31650">
    <property type="entry name" value="O-ACYLTRANSFERASE (WSD1-LIKE) FAMILY PROTEIN"/>
    <property type="match status" value="1"/>
</dbReference>
<evidence type="ECO:0000313" key="2">
    <source>
        <dbReference type="Proteomes" id="UP001642360"/>
    </source>
</evidence>
<accession>A0ABC8S385</accession>
<protein>
    <submittedName>
        <fullName evidence="1">Uncharacterized protein</fullName>
    </submittedName>
</protein>
<evidence type="ECO:0000313" key="1">
    <source>
        <dbReference type="EMBL" id="CAK9151612.1"/>
    </source>
</evidence>
<proteinExistence type="predicted"/>